<feature type="region of interest" description="Disordered" evidence="1">
    <location>
        <begin position="500"/>
        <end position="538"/>
    </location>
</feature>
<proteinExistence type="predicted"/>
<sequence>MASIFASSRRLVTAGPVRTGLLRRGAANRMRVAEDIEFTKNRYTRRYNLATEDRVKLLNWNVFCIAATVLPFAYVYYSWYESSEDTDMIYRTMDPMKELVVVLCRMAPPPPLPAALTPSHHPDVDDTVQHEDSRRTTRINHAGPTNAPPPPPAAPSDGSSTSSHHHRVSSSSRSADIAAAVAMAQSPHDEFLKGEERTKAKWAKMVKRGISSFIREQPDKFHRRARRGIPAEYRWTVWKACVSHDERFVRNVYWKLTGLGSENEQWGRAIKIDVPRTFPRDQAARTGSQLSEAHLKSLYRILVAYANLNPDVGYCQGMNFVAGLLLLVACPDRNVPPSSVEEEEAFWVFVCLMEYDGLAGFYRENFPLLGRYTHAFDELLARELPDLRDHFTQEGVQPTLYIHQWYLSLFINCLPLQTVFVLWDVIVSDGLPVILSISIALLKVLRPALMQMEFEDIVRFFKTMKTGDEKCDARVIGQLLVRLSGKVEIPDSILESLHMPYDCQDPRNADPSSLSPGPRDLQLDRPPDGLDDNGNKPAAGVAQWLKRVSAQIDASWSELKGGLAGGASSSDDRLSSEGTS</sequence>
<dbReference type="Gene3D" id="1.10.472.80">
    <property type="entry name" value="Ypt/Rab-GAP domain of gyp1p, domain 3"/>
    <property type="match status" value="1"/>
</dbReference>
<dbReference type="Pfam" id="PF00566">
    <property type="entry name" value="RabGAP-TBC"/>
    <property type="match status" value="1"/>
</dbReference>
<protein>
    <recommendedName>
        <fullName evidence="3">Rab-GAP TBC domain-containing protein</fullName>
    </recommendedName>
</protein>
<accession>A0A7J6NW80</accession>
<dbReference type="OrthoDB" id="294251at2759"/>
<gene>
    <name evidence="4" type="ORF">FOZ60_003486</name>
</gene>
<feature type="compositionally biased region" description="Basic and acidic residues" evidence="1">
    <location>
        <begin position="120"/>
        <end position="135"/>
    </location>
</feature>
<keyword evidence="2" id="KW-0472">Membrane</keyword>
<dbReference type="AlphaFoldDB" id="A0A7J6NW80"/>
<feature type="compositionally biased region" description="Low complexity" evidence="1">
    <location>
        <begin position="559"/>
        <end position="569"/>
    </location>
</feature>
<dbReference type="PANTHER" id="PTHR47219:SF9">
    <property type="entry name" value="GTPASE ACTIVATING PROTEIN AND CENTROSOME-ASSOCIATED, ISOFORM B"/>
    <property type="match status" value="1"/>
</dbReference>
<evidence type="ECO:0000313" key="4">
    <source>
        <dbReference type="EMBL" id="KAF4687817.1"/>
    </source>
</evidence>
<dbReference type="SMART" id="SM00164">
    <property type="entry name" value="TBC"/>
    <property type="match status" value="1"/>
</dbReference>
<feature type="compositionally biased region" description="Basic and acidic residues" evidence="1">
    <location>
        <begin position="570"/>
        <end position="580"/>
    </location>
</feature>
<feature type="region of interest" description="Disordered" evidence="1">
    <location>
        <begin position="559"/>
        <end position="580"/>
    </location>
</feature>
<dbReference type="InterPro" id="IPR035969">
    <property type="entry name" value="Rab-GAP_TBC_sf"/>
</dbReference>
<dbReference type="Gene3D" id="1.10.8.270">
    <property type="entry name" value="putative rabgap domain of human tbc1 domain family member 14 like domains"/>
    <property type="match status" value="1"/>
</dbReference>
<dbReference type="GO" id="GO:0031267">
    <property type="term" value="F:small GTPase binding"/>
    <property type="evidence" value="ECO:0007669"/>
    <property type="project" value="TreeGrafter"/>
</dbReference>
<organism evidence="4 5">
    <name type="scientific">Perkinsus olseni</name>
    <name type="common">Perkinsus atlanticus</name>
    <dbReference type="NCBI Taxonomy" id="32597"/>
    <lineage>
        <taxon>Eukaryota</taxon>
        <taxon>Sar</taxon>
        <taxon>Alveolata</taxon>
        <taxon>Perkinsozoa</taxon>
        <taxon>Perkinsea</taxon>
        <taxon>Perkinsida</taxon>
        <taxon>Perkinsidae</taxon>
        <taxon>Perkinsus</taxon>
    </lineage>
</organism>
<feature type="region of interest" description="Disordered" evidence="1">
    <location>
        <begin position="112"/>
        <end position="176"/>
    </location>
</feature>
<dbReference type="InterPro" id="IPR050302">
    <property type="entry name" value="Rab_GAP_TBC_domain"/>
</dbReference>
<dbReference type="InterPro" id="IPR000195">
    <property type="entry name" value="Rab-GAP-TBC_dom"/>
</dbReference>
<dbReference type="PROSITE" id="PS50086">
    <property type="entry name" value="TBC_RABGAP"/>
    <property type="match status" value="1"/>
</dbReference>
<feature type="domain" description="Rab-GAP TBC" evidence="3">
    <location>
        <begin position="228"/>
        <end position="430"/>
    </location>
</feature>
<dbReference type="GO" id="GO:0005096">
    <property type="term" value="F:GTPase activator activity"/>
    <property type="evidence" value="ECO:0007669"/>
    <property type="project" value="TreeGrafter"/>
</dbReference>
<name>A0A7J6NW80_PEROL</name>
<dbReference type="EMBL" id="JABANP010000172">
    <property type="protein sequence ID" value="KAF4687817.1"/>
    <property type="molecule type" value="Genomic_DNA"/>
</dbReference>
<evidence type="ECO:0000256" key="1">
    <source>
        <dbReference type="SAM" id="MobiDB-lite"/>
    </source>
</evidence>
<keyword evidence="2" id="KW-0812">Transmembrane</keyword>
<evidence type="ECO:0000256" key="2">
    <source>
        <dbReference type="SAM" id="Phobius"/>
    </source>
</evidence>
<evidence type="ECO:0000259" key="3">
    <source>
        <dbReference type="PROSITE" id="PS50086"/>
    </source>
</evidence>
<dbReference type="SUPFAM" id="SSF47923">
    <property type="entry name" value="Ypt/Rab-GAP domain of gyp1p"/>
    <property type="match status" value="2"/>
</dbReference>
<reference evidence="4 5" key="1">
    <citation type="submission" date="2020-04" db="EMBL/GenBank/DDBJ databases">
        <title>Perkinsus olseni comparative genomics.</title>
        <authorList>
            <person name="Bogema D.R."/>
        </authorList>
    </citation>
    <scope>NUCLEOTIDE SEQUENCE [LARGE SCALE GENOMIC DNA]</scope>
    <source>
        <strain evidence="4">00978-12</strain>
    </source>
</reference>
<comment type="caution">
    <text evidence="4">The sequence shown here is derived from an EMBL/GenBank/DDBJ whole genome shotgun (WGS) entry which is preliminary data.</text>
</comment>
<evidence type="ECO:0000313" key="5">
    <source>
        <dbReference type="Proteomes" id="UP000541610"/>
    </source>
</evidence>
<dbReference type="PANTHER" id="PTHR47219">
    <property type="entry name" value="RAB GTPASE-ACTIVATING PROTEIN 1-LIKE"/>
    <property type="match status" value="1"/>
</dbReference>
<keyword evidence="2" id="KW-1133">Transmembrane helix</keyword>
<dbReference type="Proteomes" id="UP000541610">
    <property type="component" value="Unassembled WGS sequence"/>
</dbReference>
<feature type="transmembrane region" description="Helical" evidence="2">
    <location>
        <begin position="57"/>
        <end position="79"/>
    </location>
</feature>